<proteinExistence type="predicted"/>
<accession>A0A5C2RYG0</accession>
<dbReference type="AlphaFoldDB" id="A0A5C2RYG0"/>
<dbReference type="EMBL" id="ML122290">
    <property type="protein sequence ID" value="RPD56107.1"/>
    <property type="molecule type" value="Genomic_DNA"/>
</dbReference>
<reference evidence="1" key="1">
    <citation type="journal article" date="2018" name="Genome Biol. Evol.">
        <title>Genomics and development of Lentinus tigrinus, a white-rot wood-decaying mushroom with dimorphic fruiting bodies.</title>
        <authorList>
            <person name="Wu B."/>
            <person name="Xu Z."/>
            <person name="Knudson A."/>
            <person name="Carlson A."/>
            <person name="Chen N."/>
            <person name="Kovaka S."/>
            <person name="LaButti K."/>
            <person name="Lipzen A."/>
            <person name="Pennachio C."/>
            <person name="Riley R."/>
            <person name="Schakwitz W."/>
            <person name="Umezawa K."/>
            <person name="Ohm R.A."/>
            <person name="Grigoriev I.V."/>
            <person name="Nagy L.G."/>
            <person name="Gibbons J."/>
            <person name="Hibbett D."/>
        </authorList>
    </citation>
    <scope>NUCLEOTIDE SEQUENCE [LARGE SCALE GENOMIC DNA]</scope>
    <source>
        <strain evidence="1">ALCF2SS1-6</strain>
    </source>
</reference>
<organism evidence="1 2">
    <name type="scientific">Lentinus tigrinus ALCF2SS1-6</name>
    <dbReference type="NCBI Taxonomy" id="1328759"/>
    <lineage>
        <taxon>Eukaryota</taxon>
        <taxon>Fungi</taxon>
        <taxon>Dikarya</taxon>
        <taxon>Basidiomycota</taxon>
        <taxon>Agaricomycotina</taxon>
        <taxon>Agaricomycetes</taxon>
        <taxon>Polyporales</taxon>
        <taxon>Polyporaceae</taxon>
        <taxon>Lentinus</taxon>
    </lineage>
</organism>
<keyword evidence="2" id="KW-1185">Reference proteome</keyword>
<name>A0A5C2RYG0_9APHY</name>
<evidence type="ECO:0000313" key="2">
    <source>
        <dbReference type="Proteomes" id="UP000313359"/>
    </source>
</evidence>
<dbReference type="Proteomes" id="UP000313359">
    <property type="component" value="Unassembled WGS sequence"/>
</dbReference>
<gene>
    <name evidence="1" type="ORF">L227DRAFT_656411</name>
</gene>
<evidence type="ECO:0000313" key="1">
    <source>
        <dbReference type="EMBL" id="RPD56107.1"/>
    </source>
</evidence>
<sequence>MHLDLTALANFRRDIIPFPSCIIAHLSGLRVISFTCSPNRLPDSYASWASIFGVCQSLTILRLHKVTFDSMDDMVQLIWSFPTINAVEVTRCTWRFDTGPEECPGRLRLAELKIANRYPTDILRRFGPAIRKMRIQPYPLCRDDWTALMTYVDLEELHLTLVTPFGSKPVWLADALSHVPGDRLQHLSIIHILQDYGAEMIELWTEFRLDDILSGTHFGGLRQLRLVFDASSWNCPVVAELEEAVTNAFPKCSERGIIKLERKHRTYNSSGPYSNSL</sequence>
<dbReference type="OrthoDB" id="2748053at2759"/>
<protein>
    <recommendedName>
        <fullName evidence="3">F-box domain-containing protein</fullName>
    </recommendedName>
</protein>
<evidence type="ECO:0008006" key="3">
    <source>
        <dbReference type="Google" id="ProtNLM"/>
    </source>
</evidence>